<proteinExistence type="predicted"/>
<reference evidence="1" key="1">
    <citation type="journal article" date="2013" name="BMC Genomics">
        <title>Unscrambling butterfly oogenesis.</title>
        <authorList>
            <person name="Carter J.M."/>
            <person name="Baker S.C."/>
            <person name="Pink R."/>
            <person name="Carter D.R."/>
            <person name="Collins A."/>
            <person name="Tomlin J."/>
            <person name="Gibbs M."/>
            <person name="Breuker C.J."/>
        </authorList>
    </citation>
    <scope>NUCLEOTIDE SEQUENCE</scope>
    <source>
        <tissue evidence="1">Ovary</tissue>
    </source>
</reference>
<protein>
    <submittedName>
        <fullName evidence="1">Uncharacterized protein</fullName>
    </submittedName>
</protein>
<organism evidence="1">
    <name type="scientific">Pararge aegeria</name>
    <name type="common">speckled wood butterfly</name>
    <dbReference type="NCBI Taxonomy" id="116150"/>
    <lineage>
        <taxon>Eukaryota</taxon>
        <taxon>Metazoa</taxon>
        <taxon>Ecdysozoa</taxon>
        <taxon>Arthropoda</taxon>
        <taxon>Hexapoda</taxon>
        <taxon>Insecta</taxon>
        <taxon>Pterygota</taxon>
        <taxon>Neoptera</taxon>
        <taxon>Endopterygota</taxon>
        <taxon>Lepidoptera</taxon>
        <taxon>Glossata</taxon>
        <taxon>Ditrysia</taxon>
        <taxon>Papilionoidea</taxon>
        <taxon>Nymphalidae</taxon>
        <taxon>Satyrinae</taxon>
        <taxon>Satyrini</taxon>
        <taxon>Parargina</taxon>
        <taxon>Pararge</taxon>
    </lineage>
</organism>
<dbReference type="AlphaFoldDB" id="S4P799"/>
<evidence type="ECO:0000313" key="1">
    <source>
        <dbReference type="EMBL" id="JAA86079.1"/>
    </source>
</evidence>
<name>S4P799_9NEOP</name>
<reference evidence="1" key="2">
    <citation type="submission" date="2013-05" db="EMBL/GenBank/DDBJ databases">
        <authorList>
            <person name="Carter J.-M."/>
            <person name="Baker S.C."/>
            <person name="Pink R."/>
            <person name="Carter D.R.F."/>
            <person name="Collins A."/>
            <person name="Tomlin J."/>
            <person name="Gibbs M."/>
            <person name="Breuker C.J."/>
        </authorList>
    </citation>
    <scope>NUCLEOTIDE SEQUENCE</scope>
    <source>
        <tissue evidence="1">Ovary</tissue>
    </source>
</reference>
<dbReference type="EMBL" id="GAIX01006481">
    <property type="protein sequence ID" value="JAA86079.1"/>
    <property type="molecule type" value="Transcribed_RNA"/>
</dbReference>
<sequence>MFEIDDRNIDVLHIIKRNNDTLNSVYKTRRKKVSLYKPASLNVSGARFGVTCQKGRNRSAKPTAKTVSSRALIIYI</sequence>
<accession>S4P799</accession>